<evidence type="ECO:0000259" key="1">
    <source>
        <dbReference type="Pfam" id="PF00149"/>
    </source>
</evidence>
<evidence type="ECO:0000313" key="3">
    <source>
        <dbReference type="Proteomes" id="UP000262583"/>
    </source>
</evidence>
<dbReference type="GO" id="GO:0016787">
    <property type="term" value="F:hydrolase activity"/>
    <property type="evidence" value="ECO:0007669"/>
    <property type="project" value="InterPro"/>
</dbReference>
<dbReference type="AlphaFoldDB" id="A0A2Z4Y5P9"/>
<dbReference type="SUPFAM" id="SSF56300">
    <property type="entry name" value="Metallo-dependent phosphatases"/>
    <property type="match status" value="1"/>
</dbReference>
<gene>
    <name evidence="2" type="ORF">BRCON_1713</name>
</gene>
<dbReference type="Gene3D" id="3.60.21.10">
    <property type="match status" value="1"/>
</dbReference>
<dbReference type="Pfam" id="PF00149">
    <property type="entry name" value="Metallophos"/>
    <property type="match status" value="1"/>
</dbReference>
<dbReference type="KEGG" id="schv:BRCON_1713"/>
<proteinExistence type="predicted"/>
<dbReference type="EMBL" id="CP030759">
    <property type="protein sequence ID" value="AXA36490.1"/>
    <property type="molecule type" value="Genomic_DNA"/>
</dbReference>
<dbReference type="InterPro" id="IPR004843">
    <property type="entry name" value="Calcineurin-like_PHP"/>
</dbReference>
<accession>A0A2Z4Y5P9</accession>
<evidence type="ECO:0000313" key="2">
    <source>
        <dbReference type="EMBL" id="AXA36490.1"/>
    </source>
</evidence>
<name>A0A2Z4Y5P9_SUMC1</name>
<dbReference type="InterPro" id="IPR050535">
    <property type="entry name" value="DNA_Repair-Maintenance_Comp"/>
</dbReference>
<feature type="domain" description="Calcineurin-like phosphoesterase" evidence="1">
    <location>
        <begin position="6"/>
        <end position="177"/>
    </location>
</feature>
<dbReference type="InterPro" id="IPR029052">
    <property type="entry name" value="Metallo-depent_PP-like"/>
</dbReference>
<sequence>MDSLPELVREHRVQVVLCPGDLWDEESVSLETVTHLFDAFEKLAPVPVILAPGNHDFYHDCSYYEPGYYERKTGRRHPSNVRVFTSPVVESLRIPELPHVDFYGCCFEHNVPQTERILAGLQRLNRPENLNVLLLHGSLDDRLAVQRSGKDLTNPFSREELLASPFDYVALGHYHRYITIAGSDGCVRGAYGGIPLARGLDETDEHYVLVGEIRKGGVPSTEFKEISVDPRRIWRITVALDRSITNSRATFERIAAEFRRQGVGKDDMVFIELEGLVHPDTEAFFFDSQDFESLCFHAVVDQSKLEPDYDLASILADEASSKQVVGQFVRQMKEEIESAKDDAQKQILRAALLYGLDALNGKPIRRRYVDSKH</sequence>
<organism evidence="2 3">
    <name type="scientific">Sumerlaea chitinivorans</name>
    <dbReference type="NCBI Taxonomy" id="2250252"/>
    <lineage>
        <taxon>Bacteria</taxon>
        <taxon>Candidatus Sumerlaeota</taxon>
        <taxon>Candidatus Sumerlaeia</taxon>
        <taxon>Candidatus Sumerlaeales</taxon>
        <taxon>Candidatus Sumerlaeaceae</taxon>
        <taxon>Candidatus Sumerlaea</taxon>
    </lineage>
</organism>
<dbReference type="Proteomes" id="UP000262583">
    <property type="component" value="Chromosome"/>
</dbReference>
<dbReference type="PANTHER" id="PTHR30337">
    <property type="entry name" value="COMPONENT OF ATP-DEPENDENT DSDNA EXONUCLEASE"/>
    <property type="match status" value="1"/>
</dbReference>
<reference evidence="2 3" key="1">
    <citation type="submission" date="2018-05" db="EMBL/GenBank/DDBJ databases">
        <title>A metagenomic window into the 2 km-deep terrestrial subsurface aquifer revealed taxonomically and functionally diverse microbial community comprising novel uncultured bacterial lineages.</title>
        <authorList>
            <person name="Kadnikov V.V."/>
            <person name="Mardanov A.V."/>
            <person name="Beletsky A.V."/>
            <person name="Banks D."/>
            <person name="Pimenov N.V."/>
            <person name="Frank Y.A."/>
            <person name="Karnachuk O.V."/>
            <person name="Ravin N.V."/>
        </authorList>
    </citation>
    <scope>NUCLEOTIDE SEQUENCE [LARGE SCALE GENOMIC DNA]</scope>
    <source>
        <strain evidence="2">BY</strain>
    </source>
</reference>
<protein>
    <submittedName>
        <fullName evidence="2">DNA double-strand break repair protein Mre11</fullName>
    </submittedName>
</protein>
<dbReference type="PANTHER" id="PTHR30337:SF7">
    <property type="entry name" value="PHOSPHOESTERASE"/>
    <property type="match status" value="1"/>
</dbReference>